<feature type="compositionally biased region" description="Basic and acidic residues" evidence="1">
    <location>
        <begin position="68"/>
        <end position="77"/>
    </location>
</feature>
<evidence type="ECO:0000313" key="3">
    <source>
        <dbReference type="Proteomes" id="UP000823046"/>
    </source>
</evidence>
<reference evidence="2 3" key="1">
    <citation type="journal article" date="2020" name="bioRxiv">
        <title>Metabolic contributions of an alphaproteobacterial endosymbiont in the apicomplexan Cardiosporidium cionae.</title>
        <authorList>
            <person name="Hunter E.S."/>
            <person name="Paight C.J."/>
            <person name="Lane C.E."/>
        </authorList>
    </citation>
    <scope>NUCLEOTIDE SEQUENCE [LARGE SCALE GENOMIC DNA]</scope>
    <source>
        <strain evidence="2">ESH_2018</strain>
    </source>
</reference>
<protein>
    <submittedName>
        <fullName evidence="2">Uncharacterized protein</fullName>
    </submittedName>
</protein>
<dbReference type="Proteomes" id="UP000823046">
    <property type="component" value="Unassembled WGS sequence"/>
</dbReference>
<accession>A0ABQ7JBH1</accession>
<sequence length="260" mass="28925">MCPPIENVMRLPSRNERKHAFPPNTSLVSKNSADNNGGTSVPPPIQARTTQKSHTSPVRISCQSMESKLLDGREKAPTQDSSFHRSNTTPSTASPPSASNLKVILPRMAKVIEKLLEDSDIQRYDERVVHLLVDILQRETLKILGSASDLADLRLMENQETYSSERSIIVTAEDDAQKLTTFTNSLMFDDSTPFSKEVQPLEFGFHSVHLGNFPSVLPPHLPEDVNINTMIPHWDLKLSTKGLENSEEEEATLSVRLNGV</sequence>
<dbReference type="EMBL" id="JADAQX010000189">
    <property type="protein sequence ID" value="KAF8821361.1"/>
    <property type="molecule type" value="Genomic_DNA"/>
</dbReference>
<feature type="compositionally biased region" description="Polar residues" evidence="1">
    <location>
        <begin position="47"/>
        <end position="66"/>
    </location>
</feature>
<dbReference type="Gene3D" id="1.10.20.10">
    <property type="entry name" value="Histone, subunit A"/>
    <property type="match status" value="1"/>
</dbReference>
<proteinExistence type="predicted"/>
<dbReference type="InterPro" id="IPR003162">
    <property type="entry name" value="TFIID-31"/>
</dbReference>
<comment type="caution">
    <text evidence="2">The sequence shown here is derived from an EMBL/GenBank/DDBJ whole genome shotgun (WGS) entry which is preliminary data.</text>
</comment>
<dbReference type="Pfam" id="PF02291">
    <property type="entry name" value="TFIID-31kDa"/>
    <property type="match status" value="1"/>
</dbReference>
<organism evidence="2 3">
    <name type="scientific">Cardiosporidium cionae</name>
    <dbReference type="NCBI Taxonomy" id="476202"/>
    <lineage>
        <taxon>Eukaryota</taxon>
        <taxon>Sar</taxon>
        <taxon>Alveolata</taxon>
        <taxon>Apicomplexa</taxon>
        <taxon>Aconoidasida</taxon>
        <taxon>Nephromycida</taxon>
        <taxon>Cardiosporidium</taxon>
    </lineage>
</organism>
<feature type="compositionally biased region" description="Low complexity" evidence="1">
    <location>
        <begin position="86"/>
        <end position="100"/>
    </location>
</feature>
<name>A0ABQ7JBH1_9APIC</name>
<feature type="region of interest" description="Disordered" evidence="1">
    <location>
        <begin position="1"/>
        <end position="100"/>
    </location>
</feature>
<evidence type="ECO:0000313" key="2">
    <source>
        <dbReference type="EMBL" id="KAF8821361.1"/>
    </source>
</evidence>
<evidence type="ECO:0000256" key="1">
    <source>
        <dbReference type="SAM" id="MobiDB-lite"/>
    </source>
</evidence>
<gene>
    <name evidence="2" type="ORF">IE077_000297</name>
</gene>
<keyword evidence="3" id="KW-1185">Reference proteome</keyword>
<dbReference type="InterPro" id="IPR009072">
    <property type="entry name" value="Histone-fold"/>
</dbReference>
<feature type="compositionally biased region" description="Polar residues" evidence="1">
    <location>
        <begin position="23"/>
        <end position="39"/>
    </location>
</feature>